<reference evidence="2" key="1">
    <citation type="journal article" date="2023" name="G3 (Bethesda)">
        <title>A reference genome for the long-term kleptoplast-retaining sea slug Elysia crispata morphotype clarki.</title>
        <authorList>
            <person name="Eastman K.E."/>
            <person name="Pendleton A.L."/>
            <person name="Shaikh M.A."/>
            <person name="Suttiyut T."/>
            <person name="Ogas R."/>
            <person name="Tomko P."/>
            <person name="Gavelis G."/>
            <person name="Widhalm J.R."/>
            <person name="Wisecaver J.H."/>
        </authorList>
    </citation>
    <scope>NUCLEOTIDE SEQUENCE</scope>
    <source>
        <strain evidence="2">ECLA1</strain>
    </source>
</reference>
<organism evidence="2 3">
    <name type="scientific">Elysia crispata</name>
    <name type="common">lettuce slug</name>
    <dbReference type="NCBI Taxonomy" id="231223"/>
    <lineage>
        <taxon>Eukaryota</taxon>
        <taxon>Metazoa</taxon>
        <taxon>Spiralia</taxon>
        <taxon>Lophotrochozoa</taxon>
        <taxon>Mollusca</taxon>
        <taxon>Gastropoda</taxon>
        <taxon>Heterobranchia</taxon>
        <taxon>Euthyneura</taxon>
        <taxon>Panpulmonata</taxon>
        <taxon>Sacoglossa</taxon>
        <taxon>Placobranchoidea</taxon>
        <taxon>Plakobranchidae</taxon>
        <taxon>Elysia</taxon>
    </lineage>
</organism>
<evidence type="ECO:0000256" key="1">
    <source>
        <dbReference type="SAM" id="MobiDB-lite"/>
    </source>
</evidence>
<accession>A0AAE1DUX0</accession>
<evidence type="ECO:0000313" key="3">
    <source>
        <dbReference type="Proteomes" id="UP001283361"/>
    </source>
</evidence>
<evidence type="ECO:0000313" key="2">
    <source>
        <dbReference type="EMBL" id="KAK3783961.1"/>
    </source>
</evidence>
<comment type="caution">
    <text evidence="2">The sequence shown here is derived from an EMBL/GenBank/DDBJ whole genome shotgun (WGS) entry which is preliminary data.</text>
</comment>
<dbReference type="EMBL" id="JAWDGP010002323">
    <property type="protein sequence ID" value="KAK3783961.1"/>
    <property type="molecule type" value="Genomic_DNA"/>
</dbReference>
<protein>
    <submittedName>
        <fullName evidence="2">Uncharacterized protein</fullName>
    </submittedName>
</protein>
<name>A0AAE1DUX0_9GAST</name>
<sequence>MSFLKFWSSKKSSCGGKKDDPDLKAGDGTQEPELEKRRLRHSLSISRSGRFKQRKRERSQIMDKPEIFDCQDYQDGEPATASSSSSSSLASQTQGESEDLRGTKTSGSTQAHHLRSAATNSPKFGCRSVNSGMGAPPGGLRMGHPVVT</sequence>
<feature type="region of interest" description="Disordered" evidence="1">
    <location>
        <begin position="1"/>
        <end position="148"/>
    </location>
</feature>
<dbReference type="Proteomes" id="UP001283361">
    <property type="component" value="Unassembled WGS sequence"/>
</dbReference>
<dbReference type="AlphaFoldDB" id="A0AAE1DUX0"/>
<feature type="compositionally biased region" description="Low complexity" evidence="1">
    <location>
        <begin position="1"/>
        <end position="15"/>
    </location>
</feature>
<feature type="compositionally biased region" description="Polar residues" evidence="1">
    <location>
        <begin position="103"/>
        <end position="122"/>
    </location>
</feature>
<keyword evidence="3" id="KW-1185">Reference proteome</keyword>
<gene>
    <name evidence="2" type="ORF">RRG08_046691</name>
</gene>
<proteinExistence type="predicted"/>
<feature type="compositionally biased region" description="Basic and acidic residues" evidence="1">
    <location>
        <begin position="16"/>
        <end position="25"/>
    </location>
</feature>
<feature type="compositionally biased region" description="Basic and acidic residues" evidence="1">
    <location>
        <begin position="58"/>
        <end position="67"/>
    </location>
</feature>